<keyword evidence="4" id="KW-0106">Calcium</keyword>
<protein>
    <recommendedName>
        <fullName evidence="5">Archease domain-containing protein</fullName>
    </recommendedName>
</protein>
<dbReference type="AlphaFoldDB" id="A0A2M7B8I1"/>
<dbReference type="GO" id="GO:0008033">
    <property type="term" value="P:tRNA processing"/>
    <property type="evidence" value="ECO:0007669"/>
    <property type="project" value="UniProtKB-KW"/>
</dbReference>
<dbReference type="InterPro" id="IPR002804">
    <property type="entry name" value="Archease"/>
</dbReference>
<evidence type="ECO:0000256" key="1">
    <source>
        <dbReference type="ARBA" id="ARBA00007963"/>
    </source>
</evidence>
<evidence type="ECO:0000313" key="6">
    <source>
        <dbReference type="EMBL" id="PIU99378.1"/>
    </source>
</evidence>
<evidence type="ECO:0000256" key="2">
    <source>
        <dbReference type="ARBA" id="ARBA00022694"/>
    </source>
</evidence>
<keyword evidence="2" id="KW-0819">tRNA processing</keyword>
<feature type="domain" description="Archease" evidence="5">
    <location>
        <begin position="3"/>
        <end position="135"/>
    </location>
</feature>
<dbReference type="InterPro" id="IPR036820">
    <property type="entry name" value="Archease_dom_sf"/>
</dbReference>
<evidence type="ECO:0000256" key="3">
    <source>
        <dbReference type="ARBA" id="ARBA00022723"/>
    </source>
</evidence>
<comment type="similarity">
    <text evidence="1">Belongs to the archease family.</text>
</comment>
<keyword evidence="3" id="KW-0479">Metal-binding</keyword>
<evidence type="ECO:0000256" key="4">
    <source>
        <dbReference type="ARBA" id="ARBA00022837"/>
    </source>
</evidence>
<sequence>MKYKILEHKADIKIKIFGKTLEELFKNAALAMAQILKRDPKLRIHPNASKEKMKIKSLGREILLVDFLNEILARSQINKCLYRVSSFKIQDSSIEAELISYPVESFDEDIKAATYHDLKISQKDGRFEVVILFDI</sequence>
<comment type="caution">
    <text evidence="6">The sequence shown here is derived from an EMBL/GenBank/DDBJ whole genome shotgun (WGS) entry which is preliminary data.</text>
</comment>
<name>A0A2M7B8I1_9BACT</name>
<organism evidence="6 7">
    <name type="scientific">Candidatus Wolfebacteria bacterium CG03_land_8_20_14_0_80_36_15</name>
    <dbReference type="NCBI Taxonomy" id="1975067"/>
    <lineage>
        <taxon>Bacteria</taxon>
        <taxon>Candidatus Wolfeibacteriota</taxon>
    </lineage>
</organism>
<dbReference type="Proteomes" id="UP000230131">
    <property type="component" value="Unassembled WGS sequence"/>
</dbReference>
<dbReference type="PANTHER" id="PTHR12682">
    <property type="entry name" value="ARCHEASE"/>
    <property type="match status" value="1"/>
</dbReference>
<evidence type="ECO:0000259" key="5">
    <source>
        <dbReference type="Pfam" id="PF01951"/>
    </source>
</evidence>
<dbReference type="PANTHER" id="PTHR12682:SF11">
    <property type="entry name" value="PROTEIN ARCHEASE"/>
    <property type="match status" value="1"/>
</dbReference>
<dbReference type="Pfam" id="PF01951">
    <property type="entry name" value="Archease"/>
    <property type="match status" value="1"/>
</dbReference>
<dbReference type="InterPro" id="IPR023572">
    <property type="entry name" value="Archease_dom"/>
</dbReference>
<accession>A0A2M7B8I1</accession>
<dbReference type="EMBL" id="PEVH01000002">
    <property type="protein sequence ID" value="PIU99378.1"/>
    <property type="molecule type" value="Genomic_DNA"/>
</dbReference>
<gene>
    <name evidence="6" type="ORF">COS59_00075</name>
</gene>
<dbReference type="SUPFAM" id="SSF69819">
    <property type="entry name" value="MTH1598-like"/>
    <property type="match status" value="1"/>
</dbReference>
<dbReference type="GO" id="GO:0046872">
    <property type="term" value="F:metal ion binding"/>
    <property type="evidence" value="ECO:0007669"/>
    <property type="project" value="UniProtKB-KW"/>
</dbReference>
<proteinExistence type="inferred from homology"/>
<evidence type="ECO:0000313" key="7">
    <source>
        <dbReference type="Proteomes" id="UP000230131"/>
    </source>
</evidence>
<dbReference type="Gene3D" id="3.55.10.10">
    <property type="entry name" value="Archease domain"/>
    <property type="match status" value="1"/>
</dbReference>
<reference evidence="7" key="1">
    <citation type="submission" date="2017-09" db="EMBL/GenBank/DDBJ databases">
        <title>Depth-based differentiation of microbial function through sediment-hosted aquifers and enrichment of novel symbionts in the deep terrestrial subsurface.</title>
        <authorList>
            <person name="Probst A.J."/>
            <person name="Ladd B."/>
            <person name="Jarett J.K."/>
            <person name="Geller-Mcgrath D.E."/>
            <person name="Sieber C.M.K."/>
            <person name="Emerson J.B."/>
            <person name="Anantharaman K."/>
            <person name="Thomas B.C."/>
            <person name="Malmstrom R."/>
            <person name="Stieglmeier M."/>
            <person name="Klingl A."/>
            <person name="Woyke T."/>
            <person name="Ryan C.M."/>
            <person name="Banfield J.F."/>
        </authorList>
    </citation>
    <scope>NUCLEOTIDE SEQUENCE [LARGE SCALE GENOMIC DNA]</scope>
</reference>